<dbReference type="AlphaFoldDB" id="A0A9Q5D8Z4"/>
<dbReference type="InterPro" id="IPR001173">
    <property type="entry name" value="Glyco_trans_2-like"/>
</dbReference>
<name>A0A9Q5D8Z4_9BACT</name>
<dbReference type="GO" id="GO:0016758">
    <property type="term" value="F:hexosyltransferase activity"/>
    <property type="evidence" value="ECO:0007669"/>
    <property type="project" value="UniProtKB-ARBA"/>
</dbReference>
<evidence type="ECO:0000313" key="2">
    <source>
        <dbReference type="EMBL" id="NSL89789.1"/>
    </source>
</evidence>
<feature type="domain" description="Glycosyltransferase 2-like" evidence="1">
    <location>
        <begin position="7"/>
        <end position="174"/>
    </location>
</feature>
<dbReference type="Gene3D" id="3.90.550.10">
    <property type="entry name" value="Spore Coat Polysaccharide Biosynthesis Protein SpsA, Chain A"/>
    <property type="match status" value="1"/>
</dbReference>
<keyword evidence="3" id="KW-1185">Reference proteome</keyword>
<comment type="caution">
    <text evidence="2">The sequence shown here is derived from an EMBL/GenBank/DDBJ whole genome shotgun (WGS) entry which is preliminary data.</text>
</comment>
<dbReference type="Pfam" id="PF00535">
    <property type="entry name" value="Glycos_transf_2"/>
    <property type="match status" value="1"/>
</dbReference>
<evidence type="ECO:0000313" key="3">
    <source>
        <dbReference type="Proteomes" id="UP000281028"/>
    </source>
</evidence>
<gene>
    <name evidence="2" type="ORF">ECE50_023300</name>
</gene>
<sequence length="314" mass="36902">MKQPELSIIVPVYNVESYLEACLDGILQTDLTNREVIIVDDGSTDTSAQIINRYKQRYPGITVYRKENGGLSDARNYGLERATGKYVIFPDSDDLVHAGAFDKMIAEAERQHADIVVADYYEFSEEGKHYRKDRYDKAIIEKPLITEEERLHPLFLIDVSFAVWNKLYRRSFLSENNLTFLKGFWFEDLDFVFTAFYRAGKVVKVNEMLIGYRQRSGSIMKNINNKILDKVTIMEKLGVFLDKEGKIEKYRRLYDILFIKMCFSVLYACIMNRNDKGKSKELIGKVLENPYLKKILRNYLSRYKELKTKEKYYF</sequence>
<protein>
    <submittedName>
        <fullName evidence="2">Glycosyltransferase</fullName>
    </submittedName>
</protein>
<evidence type="ECO:0000259" key="1">
    <source>
        <dbReference type="Pfam" id="PF00535"/>
    </source>
</evidence>
<dbReference type="InterPro" id="IPR029044">
    <property type="entry name" value="Nucleotide-diphossugar_trans"/>
</dbReference>
<organism evidence="2 3">
    <name type="scientific">Chitinophaga solisilvae</name>
    <dbReference type="NCBI Taxonomy" id="1233460"/>
    <lineage>
        <taxon>Bacteria</taxon>
        <taxon>Pseudomonadati</taxon>
        <taxon>Bacteroidota</taxon>
        <taxon>Chitinophagia</taxon>
        <taxon>Chitinophagales</taxon>
        <taxon>Chitinophagaceae</taxon>
        <taxon>Chitinophaga</taxon>
    </lineage>
</organism>
<reference evidence="2" key="1">
    <citation type="submission" date="2020-05" db="EMBL/GenBank/DDBJ databases">
        <title>Chitinophaga laudate sp. nov., isolated from a tropical peat swamp.</title>
        <authorList>
            <person name="Goh C.B.S."/>
            <person name="Lee M.S."/>
            <person name="Parimannan S."/>
            <person name="Pasbakhsh P."/>
            <person name="Yule C.M."/>
            <person name="Rajandas H."/>
            <person name="Loke S."/>
            <person name="Croft L."/>
            <person name="Tan J.B.L."/>
        </authorList>
    </citation>
    <scope>NUCLEOTIDE SEQUENCE</scope>
    <source>
        <strain evidence="2">Mgbs1</strain>
    </source>
</reference>
<dbReference type="PANTHER" id="PTHR22916">
    <property type="entry name" value="GLYCOSYLTRANSFERASE"/>
    <property type="match status" value="1"/>
</dbReference>
<dbReference type="Proteomes" id="UP000281028">
    <property type="component" value="Unassembled WGS sequence"/>
</dbReference>
<dbReference type="PANTHER" id="PTHR22916:SF3">
    <property type="entry name" value="UDP-GLCNAC:BETAGAL BETA-1,3-N-ACETYLGLUCOSAMINYLTRANSFERASE-LIKE PROTEIN 1"/>
    <property type="match status" value="1"/>
</dbReference>
<dbReference type="CDD" id="cd00761">
    <property type="entry name" value="Glyco_tranf_GTA_type"/>
    <property type="match status" value="1"/>
</dbReference>
<proteinExistence type="predicted"/>
<dbReference type="EMBL" id="RIAR02000001">
    <property type="protein sequence ID" value="NSL89789.1"/>
    <property type="molecule type" value="Genomic_DNA"/>
</dbReference>
<accession>A0A9Q5D8Z4</accession>
<dbReference type="SUPFAM" id="SSF53448">
    <property type="entry name" value="Nucleotide-diphospho-sugar transferases"/>
    <property type="match status" value="1"/>
</dbReference>